<protein>
    <submittedName>
        <fullName evidence="2">Uncharacterized protein</fullName>
    </submittedName>
</protein>
<keyword evidence="1" id="KW-1133">Transmembrane helix</keyword>
<keyword evidence="1" id="KW-0812">Transmembrane</keyword>
<reference evidence="2" key="1">
    <citation type="submission" date="2019-03" db="EMBL/GenBank/DDBJ databases">
        <authorList>
            <person name="Hao L."/>
        </authorList>
    </citation>
    <scope>NUCLEOTIDE SEQUENCE</scope>
</reference>
<sequence>MIVITCRSCGKKVVWDDFQPMHITCPNCRAELNVKASLQQNIRDREMQEGRKMHRCPHCKGLVPRRWFIQCRQCRHWLFGPASFSGKWPFILGAAIAYLLFTLYYVLYLH</sequence>
<keyword evidence="1" id="KW-0472">Membrane</keyword>
<name>A0A485MAT9_9ZZZZ</name>
<evidence type="ECO:0000313" key="2">
    <source>
        <dbReference type="EMBL" id="VFU17960.1"/>
    </source>
</evidence>
<dbReference type="EMBL" id="CAADRM010000142">
    <property type="protein sequence ID" value="VFU17960.1"/>
    <property type="molecule type" value="Genomic_DNA"/>
</dbReference>
<feature type="transmembrane region" description="Helical" evidence="1">
    <location>
        <begin position="88"/>
        <end position="107"/>
    </location>
</feature>
<evidence type="ECO:0000256" key="1">
    <source>
        <dbReference type="SAM" id="Phobius"/>
    </source>
</evidence>
<organism evidence="2">
    <name type="scientific">anaerobic digester metagenome</name>
    <dbReference type="NCBI Taxonomy" id="1263854"/>
    <lineage>
        <taxon>unclassified sequences</taxon>
        <taxon>metagenomes</taxon>
        <taxon>ecological metagenomes</taxon>
    </lineage>
</organism>
<proteinExistence type="predicted"/>
<accession>A0A485MAT9</accession>
<gene>
    <name evidence="2" type="ORF">SCFA_750029</name>
</gene>
<dbReference type="AlphaFoldDB" id="A0A485MAT9"/>